<keyword evidence="1" id="KW-0812">Transmembrane</keyword>
<evidence type="ECO:0000313" key="3">
    <source>
        <dbReference type="EMBL" id="KAF2613564.1"/>
    </source>
</evidence>
<reference evidence="3" key="1">
    <citation type="submission" date="2019-12" db="EMBL/GenBank/DDBJ databases">
        <title>Genome sequencing and annotation of Brassica cretica.</title>
        <authorList>
            <person name="Studholme D.J."/>
            <person name="Sarris P.F."/>
        </authorList>
    </citation>
    <scope>NUCLEOTIDE SEQUENCE</scope>
    <source>
        <strain evidence="3">PFS-102/07</strain>
        <tissue evidence="3">Leaf</tissue>
    </source>
</reference>
<name>A0A8S9M0Q9_BRACR</name>
<keyword evidence="1" id="KW-0472">Membrane</keyword>
<feature type="transmembrane region" description="Helical" evidence="1">
    <location>
        <begin position="64"/>
        <end position="83"/>
    </location>
</feature>
<protein>
    <recommendedName>
        <fullName evidence="2">STAR protein homodimerisation region domain-containing protein</fullName>
    </recommendedName>
</protein>
<dbReference type="EMBL" id="QGKY02000089">
    <property type="protein sequence ID" value="KAF2613564.1"/>
    <property type="molecule type" value="Genomic_DNA"/>
</dbReference>
<comment type="caution">
    <text evidence="3">The sequence shown here is derived from an EMBL/GenBank/DDBJ whole genome shotgun (WGS) entry which is preliminary data.</text>
</comment>
<dbReference type="InterPro" id="IPR032377">
    <property type="entry name" value="STAR_dimer"/>
</dbReference>
<gene>
    <name evidence="3" type="ORF">F2Q70_00008573</name>
</gene>
<keyword evidence="1" id="KW-1133">Transmembrane helix</keyword>
<organism evidence="3">
    <name type="scientific">Brassica cretica</name>
    <name type="common">Mustard</name>
    <dbReference type="NCBI Taxonomy" id="69181"/>
    <lineage>
        <taxon>Eukaryota</taxon>
        <taxon>Viridiplantae</taxon>
        <taxon>Streptophyta</taxon>
        <taxon>Embryophyta</taxon>
        <taxon>Tracheophyta</taxon>
        <taxon>Spermatophyta</taxon>
        <taxon>Magnoliopsida</taxon>
        <taxon>eudicotyledons</taxon>
        <taxon>Gunneridae</taxon>
        <taxon>Pentapetalae</taxon>
        <taxon>rosids</taxon>
        <taxon>malvids</taxon>
        <taxon>Brassicales</taxon>
        <taxon>Brassicaceae</taxon>
        <taxon>Brassiceae</taxon>
        <taxon>Brassica</taxon>
    </lineage>
</organism>
<evidence type="ECO:0000259" key="2">
    <source>
        <dbReference type="Pfam" id="PF16544"/>
    </source>
</evidence>
<dbReference type="AlphaFoldDB" id="A0A8S9M0Q9"/>
<proteinExistence type="predicted"/>
<evidence type="ECO:0000256" key="1">
    <source>
        <dbReference type="SAM" id="Phobius"/>
    </source>
</evidence>
<dbReference type="Pfam" id="PF16544">
    <property type="entry name" value="STAR_dimer"/>
    <property type="match status" value="1"/>
</dbReference>
<accession>A0A8S9M0Q9</accession>
<feature type="domain" description="STAR protein homodimerisation region" evidence="2">
    <location>
        <begin position="32"/>
        <end position="62"/>
    </location>
</feature>
<sequence length="198" mass="22392">MSGLYNNNSSYFSSPARAASPQIRSTPPEIDSSQYLTELLAEHQKLTPFTQVLPICSRLLNQGFSFYLTLFLIFNSNFLICFFSDVRAPLLTVTVKQHVILTFSLQMIQENNKAMIRAGVIFHQPHVECDLSVLKCSSFSSNSAWLVAQFPLDQFEIVPVQIPEVGLNTYVSIGTFLYPKALKSPQFVFLTNLFMYVD</sequence>